<proteinExistence type="inferred from homology"/>
<keyword evidence="1" id="KW-0732">Signal</keyword>
<dbReference type="InterPro" id="IPR004843">
    <property type="entry name" value="Calcineurin-like_PHP"/>
</dbReference>
<keyword evidence="5" id="KW-1185">Reference proteome</keyword>
<feature type="domain" description="SLH" evidence="3">
    <location>
        <begin position="544"/>
        <end position="607"/>
    </location>
</feature>
<dbReference type="PRINTS" id="PR01607">
    <property type="entry name" value="APYRASEFAMLY"/>
</dbReference>
<dbReference type="EMBL" id="FOXX01000023">
    <property type="protein sequence ID" value="SFQ87948.1"/>
    <property type="molecule type" value="Genomic_DNA"/>
</dbReference>
<name>A0A1I6C449_9BACI</name>
<evidence type="ECO:0000259" key="3">
    <source>
        <dbReference type="PROSITE" id="PS51272"/>
    </source>
</evidence>
<evidence type="ECO:0000256" key="1">
    <source>
        <dbReference type="ARBA" id="ARBA00022729"/>
    </source>
</evidence>
<dbReference type="InterPro" id="IPR001119">
    <property type="entry name" value="SLH_dom"/>
</dbReference>
<dbReference type="PANTHER" id="PTHR11575:SF24">
    <property type="entry name" value="5'-NUCLEOTIDASE"/>
    <property type="match status" value="1"/>
</dbReference>
<dbReference type="Proteomes" id="UP000182762">
    <property type="component" value="Unassembled WGS sequence"/>
</dbReference>
<comment type="similarity">
    <text evidence="2">Belongs to the 5'-nucleotidase family.</text>
</comment>
<dbReference type="GeneID" id="93713439"/>
<dbReference type="InterPro" id="IPR008334">
    <property type="entry name" value="5'-Nucleotdase_C"/>
</dbReference>
<keyword evidence="2" id="KW-0378">Hydrolase</keyword>
<evidence type="ECO:0000313" key="5">
    <source>
        <dbReference type="Proteomes" id="UP000182762"/>
    </source>
</evidence>
<dbReference type="PROSITE" id="PS00786">
    <property type="entry name" value="5_NUCLEOTIDASE_2"/>
    <property type="match status" value="1"/>
</dbReference>
<dbReference type="SUPFAM" id="SSF56300">
    <property type="entry name" value="Metallo-dependent phosphatases"/>
    <property type="match status" value="1"/>
</dbReference>
<dbReference type="PROSITE" id="PS51272">
    <property type="entry name" value="SLH"/>
    <property type="match status" value="3"/>
</dbReference>
<protein>
    <submittedName>
        <fullName evidence="4">2',3'-cyclic-nucleotide 2'-phosphodiesterase/5'-or 3'-nucleotidase, 5'-nucleotidase family</fullName>
    </submittedName>
</protein>
<keyword evidence="2" id="KW-0547">Nucleotide-binding</keyword>
<organism evidence="4 5">
    <name type="scientific">Priestia endophytica DSM 13796</name>
    <dbReference type="NCBI Taxonomy" id="1121089"/>
    <lineage>
        <taxon>Bacteria</taxon>
        <taxon>Bacillati</taxon>
        <taxon>Bacillota</taxon>
        <taxon>Bacilli</taxon>
        <taxon>Bacillales</taxon>
        <taxon>Bacillaceae</taxon>
        <taxon>Priestia</taxon>
    </lineage>
</organism>
<dbReference type="InterPro" id="IPR029052">
    <property type="entry name" value="Metallo-depent_PP-like"/>
</dbReference>
<dbReference type="InterPro" id="IPR006146">
    <property type="entry name" value="5'-Nucleotdase_CS"/>
</dbReference>
<evidence type="ECO:0000313" key="4">
    <source>
        <dbReference type="EMBL" id="SFQ87948.1"/>
    </source>
</evidence>
<reference evidence="4 5" key="1">
    <citation type="submission" date="2016-10" db="EMBL/GenBank/DDBJ databases">
        <authorList>
            <person name="Varghese N."/>
            <person name="Submissions S."/>
        </authorList>
    </citation>
    <scope>NUCLEOTIDE SEQUENCE [LARGE SCALE GENOMIC DNA]</scope>
    <source>
        <strain evidence="4 5">DSM 13796</strain>
    </source>
</reference>
<dbReference type="Pfam" id="PF00395">
    <property type="entry name" value="SLH"/>
    <property type="match status" value="3"/>
</dbReference>
<dbReference type="SUPFAM" id="SSF55816">
    <property type="entry name" value="5'-nucleotidase (syn. UDP-sugar hydrolase), C-terminal domain"/>
    <property type="match status" value="1"/>
</dbReference>
<dbReference type="Pfam" id="PF00149">
    <property type="entry name" value="Metallophos"/>
    <property type="match status" value="1"/>
</dbReference>
<gene>
    <name evidence="4" type="ORF">SAMN02745910_04927</name>
</gene>
<dbReference type="Gene3D" id="3.90.780.10">
    <property type="entry name" value="5'-Nucleotidase, C-terminal domain"/>
    <property type="match status" value="1"/>
</dbReference>
<comment type="caution">
    <text evidence="4">The sequence shown here is derived from an EMBL/GenBank/DDBJ whole genome shotgun (WGS) entry which is preliminary data.</text>
</comment>
<accession>A0A1I6C449</accession>
<dbReference type="Gene3D" id="3.60.21.10">
    <property type="match status" value="1"/>
</dbReference>
<feature type="domain" description="SLH" evidence="3">
    <location>
        <begin position="670"/>
        <end position="725"/>
    </location>
</feature>
<sequence length="725" mass="79431">MKLKKFRILGTYSLLSALAVSTYLIPFSSTYVKAETENIKVQLLSINDLHGQIDYSSKADVNGDGKKEEIVGGAEYLSAHMKEHEADNENTFYVHAGDIIGGSPLVSGAFQDEPVVEIMKEMGFDVGTVGNHEFDEGIEELRRMVKGGDHPEGKGTKGYDGMNFPVVAANAYDKSDGKLILPPYAVKEVDGAKIGFIGVVTTETPGMVIKKGNENLQITDEVKAINKYAKELKEQGVKSIVVLAHNPSIQEANGAVSGQTAEFAKKIDDEVDIIFAGHNHQFTNGVVDNKLIVQSFEYGQAFGDVDIEIDPSTGDIVKKSATTEWVTQEGIKPDEKVKSILEKYNEKVKPVKEEVISKSAVDYPSQRYPGFGPVGDHPVGNMIADGMRETMDADIALMNGGGVRAGIDKGDITFGELYTIQPFGNVLNKFTVTGAGLREILDGQITSYGLDYSISGLRYTYTYDHNAKRGKVVDIFLPNGKKINPSEKYTVVVNNYMFGADQAIIDNALDQPETGPVDIDATSNYVRSLESPVHFKAEGRIQEVSSIFKDVPLNSWSNPYVSYLANEGVVKGKSPEVFAPFSPLNRAQFASMLVRALDLKAEGTSPFKDLDKMDKETKDEITAAYKAGLIKGTSDTTFEPWEPISRSQMVTMMMRAYEVKHGAPYEGETSTKFTDLKTLDSEMKKAVAAAEELGYIEGYGDKFKPYNGATREQMAKVVSLFLLDK</sequence>
<dbReference type="PANTHER" id="PTHR11575">
    <property type="entry name" value="5'-NUCLEOTIDASE-RELATED"/>
    <property type="match status" value="1"/>
</dbReference>
<dbReference type="RefSeq" id="WP_061803874.1">
    <property type="nucleotide sequence ID" value="NZ_FOXX01000023.1"/>
</dbReference>
<feature type="domain" description="SLH" evidence="3">
    <location>
        <begin position="608"/>
        <end position="667"/>
    </location>
</feature>
<evidence type="ECO:0000256" key="2">
    <source>
        <dbReference type="RuleBase" id="RU362119"/>
    </source>
</evidence>
<dbReference type="InterPro" id="IPR006179">
    <property type="entry name" value="5_nucleotidase/apyrase"/>
</dbReference>
<dbReference type="Pfam" id="PF02872">
    <property type="entry name" value="5_nucleotid_C"/>
    <property type="match status" value="1"/>
</dbReference>
<dbReference type="InterPro" id="IPR036907">
    <property type="entry name" value="5'-Nucleotdase_C_sf"/>
</dbReference>